<organism evidence="2 3">
    <name type="scientific">Tunturiibacter lichenicola</name>
    <dbReference type="NCBI Taxonomy" id="2051959"/>
    <lineage>
        <taxon>Bacteria</taxon>
        <taxon>Pseudomonadati</taxon>
        <taxon>Acidobacteriota</taxon>
        <taxon>Terriglobia</taxon>
        <taxon>Terriglobales</taxon>
        <taxon>Acidobacteriaceae</taxon>
        <taxon>Tunturiibacter</taxon>
    </lineage>
</organism>
<sequence length="56" mass="6114">MLLKSGTNLVPLYHSSDNHVDRSDRIQDGIHGSTLPEQQSARLDTMRGVGLSQPAI</sequence>
<feature type="compositionally biased region" description="Basic and acidic residues" evidence="1">
    <location>
        <begin position="16"/>
        <end position="28"/>
    </location>
</feature>
<dbReference type="EMBL" id="JACHDZ010000001">
    <property type="protein sequence ID" value="MBB5342155.1"/>
    <property type="molecule type" value="Genomic_DNA"/>
</dbReference>
<dbReference type="Proteomes" id="UP000569092">
    <property type="component" value="Unassembled WGS sequence"/>
</dbReference>
<comment type="caution">
    <text evidence="2">The sequence shown here is derived from an EMBL/GenBank/DDBJ whole genome shotgun (WGS) entry which is preliminary data.</text>
</comment>
<evidence type="ECO:0000313" key="3">
    <source>
        <dbReference type="Proteomes" id="UP000569092"/>
    </source>
</evidence>
<evidence type="ECO:0000313" key="2">
    <source>
        <dbReference type="EMBL" id="MBB5342155.1"/>
    </source>
</evidence>
<name>A0A7W8N3R9_9BACT</name>
<protein>
    <submittedName>
        <fullName evidence="2">Uncharacterized protein</fullName>
    </submittedName>
</protein>
<accession>A0A7W8N3R9</accession>
<reference evidence="2 3" key="1">
    <citation type="submission" date="2020-08" db="EMBL/GenBank/DDBJ databases">
        <title>Genomic Encyclopedia of Type Strains, Phase IV (KMG-V): Genome sequencing to study the core and pangenomes of soil and plant-associated prokaryotes.</title>
        <authorList>
            <person name="Whitman W."/>
        </authorList>
    </citation>
    <scope>NUCLEOTIDE SEQUENCE [LARGE SCALE GENOMIC DNA]</scope>
    <source>
        <strain evidence="2 3">M8US30</strain>
    </source>
</reference>
<dbReference type="AlphaFoldDB" id="A0A7W8N3R9"/>
<proteinExistence type="predicted"/>
<feature type="region of interest" description="Disordered" evidence="1">
    <location>
        <begin position="13"/>
        <end position="39"/>
    </location>
</feature>
<evidence type="ECO:0000256" key="1">
    <source>
        <dbReference type="SAM" id="MobiDB-lite"/>
    </source>
</evidence>
<gene>
    <name evidence="2" type="ORF">HDF10_000105</name>
</gene>